<feature type="domain" description="HTH lysR-type" evidence="5">
    <location>
        <begin position="6"/>
        <end position="63"/>
    </location>
</feature>
<dbReference type="FunFam" id="3.40.190.10:FF:000017">
    <property type="entry name" value="Glycine cleavage system transcriptional activator"/>
    <property type="match status" value="1"/>
</dbReference>
<dbReference type="CDD" id="cd08432">
    <property type="entry name" value="PBP2_GcdR_TrpI_HvrB_AmpR_like"/>
    <property type="match status" value="1"/>
</dbReference>
<dbReference type="NCBIfam" id="NF008352">
    <property type="entry name" value="PRK11139.1"/>
    <property type="match status" value="1"/>
</dbReference>
<dbReference type="InterPro" id="IPR005119">
    <property type="entry name" value="LysR_subst-bd"/>
</dbReference>
<proteinExistence type="inferred from homology"/>
<evidence type="ECO:0000313" key="7">
    <source>
        <dbReference type="EMBL" id="MBP2066155.1"/>
    </source>
</evidence>
<sequence length="300" mass="33334">MGWQLPSLNPLKAFEAAGRHGSLTRAAKELHVTQGAVSRQVRLLETELGVRLFERRHRLIVLTPEGEQYLADISAAFATIDQATARLQSRRRRAVLKIQAYTTFAMRWLIPRLPEFNEAHPEIEVQLSASTRDVNFDRDDLDAAIRSGNGQWPGLHVLHLCQCVLIPVTSPSLATGPPKLHTPADLARTTLLHSLARPHDWATWLAGTDCGDVDPERGLRFESSSLAYEAAMQGLGVAIGQPELVRSDLRSGRLVAPIDREVELPEGYYFVWPGGRPESPKIQVFRDWLEQTAHPAAPEG</sequence>
<protein>
    <submittedName>
        <fullName evidence="7">LysR family glycine cleavage system transcriptional activator</fullName>
    </submittedName>
    <submittedName>
        <fullName evidence="6">LysR family transcriptional regulator</fullName>
    </submittedName>
</protein>
<organism evidence="6">
    <name type="scientific">Streptomyces iranensis</name>
    <dbReference type="NCBI Taxonomy" id="576784"/>
    <lineage>
        <taxon>Bacteria</taxon>
        <taxon>Bacillati</taxon>
        <taxon>Actinomycetota</taxon>
        <taxon>Actinomycetes</taxon>
        <taxon>Kitasatosporales</taxon>
        <taxon>Streptomycetaceae</taxon>
        <taxon>Streptomyces</taxon>
        <taxon>Streptomyces violaceusniger group</taxon>
    </lineage>
</organism>
<keyword evidence="8" id="KW-1185">Reference proteome</keyword>
<dbReference type="PANTHER" id="PTHR30537">
    <property type="entry name" value="HTH-TYPE TRANSCRIPTIONAL REGULATOR"/>
    <property type="match status" value="1"/>
</dbReference>
<dbReference type="InterPro" id="IPR058163">
    <property type="entry name" value="LysR-type_TF_proteobact-type"/>
</dbReference>
<gene>
    <name evidence="7" type="ORF">J2Z30_007203</name>
    <name evidence="6" type="ORF">SIRAN7920</name>
</gene>
<dbReference type="Proteomes" id="UP000756710">
    <property type="component" value="Unassembled WGS sequence"/>
</dbReference>
<dbReference type="InterPro" id="IPR036390">
    <property type="entry name" value="WH_DNA-bd_sf"/>
</dbReference>
<dbReference type="AlphaFoldDB" id="A0A060ZZB1"/>
<reference evidence="7 8" key="2">
    <citation type="submission" date="2021-03" db="EMBL/GenBank/DDBJ databases">
        <title>Genomic Encyclopedia of Type Strains, Phase IV (KMG-IV): sequencing the most valuable type-strain genomes for metagenomic binning, comparative biology and taxonomic classification.</title>
        <authorList>
            <person name="Goeker M."/>
        </authorList>
    </citation>
    <scope>NUCLEOTIDE SEQUENCE [LARGE SCALE GENOMIC DNA]</scope>
    <source>
        <strain evidence="7 8">DSM 41954</strain>
    </source>
</reference>
<dbReference type="GO" id="GO:0006351">
    <property type="term" value="P:DNA-templated transcription"/>
    <property type="evidence" value="ECO:0007669"/>
    <property type="project" value="TreeGrafter"/>
</dbReference>
<keyword evidence="2" id="KW-0805">Transcription regulation</keyword>
<evidence type="ECO:0000256" key="1">
    <source>
        <dbReference type="ARBA" id="ARBA00009437"/>
    </source>
</evidence>
<comment type="similarity">
    <text evidence="1">Belongs to the LysR transcriptional regulatory family.</text>
</comment>
<dbReference type="PROSITE" id="PS50931">
    <property type="entry name" value="HTH_LYSR"/>
    <property type="match status" value="1"/>
</dbReference>
<dbReference type="InterPro" id="IPR000847">
    <property type="entry name" value="LysR_HTH_N"/>
</dbReference>
<reference evidence="6" key="1">
    <citation type="submission" date="2014-05" db="EMBL/GenBank/DDBJ databases">
        <authorList>
            <person name="Horn Fabian"/>
        </authorList>
    </citation>
    <scope>NUCLEOTIDE SEQUENCE</scope>
</reference>
<dbReference type="PRINTS" id="PR00039">
    <property type="entry name" value="HTHLYSR"/>
</dbReference>
<dbReference type="Pfam" id="PF00126">
    <property type="entry name" value="HTH_1"/>
    <property type="match status" value="1"/>
</dbReference>
<evidence type="ECO:0000256" key="2">
    <source>
        <dbReference type="ARBA" id="ARBA00023015"/>
    </source>
</evidence>
<dbReference type="GO" id="GO:0043565">
    <property type="term" value="F:sequence-specific DNA binding"/>
    <property type="evidence" value="ECO:0007669"/>
    <property type="project" value="TreeGrafter"/>
</dbReference>
<evidence type="ECO:0000256" key="4">
    <source>
        <dbReference type="ARBA" id="ARBA00023163"/>
    </source>
</evidence>
<keyword evidence="4" id="KW-0804">Transcription</keyword>
<name>A0A060ZZB1_9ACTN</name>
<evidence type="ECO:0000313" key="6">
    <source>
        <dbReference type="EMBL" id="CDR13191.1"/>
    </source>
</evidence>
<dbReference type="SUPFAM" id="SSF53850">
    <property type="entry name" value="Periplasmic binding protein-like II"/>
    <property type="match status" value="1"/>
</dbReference>
<dbReference type="RefSeq" id="WP_044578061.1">
    <property type="nucleotide sequence ID" value="NZ_BAABDR010000086.1"/>
</dbReference>
<dbReference type="PANTHER" id="PTHR30537:SF74">
    <property type="entry name" value="HTH-TYPE TRANSCRIPTIONAL REGULATOR TRPI"/>
    <property type="match status" value="1"/>
</dbReference>
<dbReference type="HOGENOM" id="CLU_039613_37_1_11"/>
<evidence type="ECO:0000313" key="8">
    <source>
        <dbReference type="Proteomes" id="UP000756710"/>
    </source>
</evidence>
<dbReference type="GO" id="GO:0003700">
    <property type="term" value="F:DNA-binding transcription factor activity"/>
    <property type="evidence" value="ECO:0007669"/>
    <property type="project" value="InterPro"/>
</dbReference>
<evidence type="ECO:0000259" key="5">
    <source>
        <dbReference type="PROSITE" id="PS50931"/>
    </source>
</evidence>
<dbReference type="EMBL" id="JAGGLR010000023">
    <property type="protein sequence ID" value="MBP2066155.1"/>
    <property type="molecule type" value="Genomic_DNA"/>
</dbReference>
<dbReference type="InterPro" id="IPR036388">
    <property type="entry name" value="WH-like_DNA-bd_sf"/>
</dbReference>
<dbReference type="SUPFAM" id="SSF46785">
    <property type="entry name" value="Winged helix' DNA-binding domain"/>
    <property type="match status" value="1"/>
</dbReference>
<dbReference type="Pfam" id="PF03466">
    <property type="entry name" value="LysR_substrate"/>
    <property type="match status" value="1"/>
</dbReference>
<dbReference type="EMBL" id="LK022848">
    <property type="protein sequence ID" value="CDR13191.1"/>
    <property type="molecule type" value="Genomic_DNA"/>
</dbReference>
<evidence type="ECO:0000256" key="3">
    <source>
        <dbReference type="ARBA" id="ARBA00023125"/>
    </source>
</evidence>
<dbReference type="FunFam" id="1.10.10.10:FF:000038">
    <property type="entry name" value="Glycine cleavage system transcriptional activator"/>
    <property type="match status" value="1"/>
</dbReference>
<dbReference type="Gene3D" id="1.10.10.10">
    <property type="entry name" value="Winged helix-like DNA-binding domain superfamily/Winged helix DNA-binding domain"/>
    <property type="match status" value="1"/>
</dbReference>
<dbReference type="Gene3D" id="3.40.190.10">
    <property type="entry name" value="Periplasmic binding protein-like II"/>
    <property type="match status" value="2"/>
</dbReference>
<accession>A0A060ZZB1</accession>
<dbReference type="GeneID" id="32472350"/>
<keyword evidence="3" id="KW-0238">DNA-binding</keyword>